<evidence type="ECO:0000313" key="9">
    <source>
        <dbReference type="EMBL" id="MBT1689836.1"/>
    </source>
</evidence>
<evidence type="ECO:0000256" key="3">
    <source>
        <dbReference type="ARBA" id="ARBA00022692"/>
    </source>
</evidence>
<feature type="transmembrane region" description="Helical" evidence="6">
    <location>
        <begin position="330"/>
        <end position="353"/>
    </location>
</feature>
<evidence type="ECO:0000256" key="1">
    <source>
        <dbReference type="ARBA" id="ARBA00004651"/>
    </source>
</evidence>
<dbReference type="GO" id="GO:0022857">
    <property type="term" value="F:transmembrane transporter activity"/>
    <property type="evidence" value="ECO:0007669"/>
    <property type="project" value="TreeGrafter"/>
</dbReference>
<dbReference type="Pfam" id="PF02687">
    <property type="entry name" value="FtsX"/>
    <property type="match status" value="2"/>
</dbReference>
<evidence type="ECO:0000259" key="8">
    <source>
        <dbReference type="Pfam" id="PF12704"/>
    </source>
</evidence>
<feature type="transmembrane region" description="Helical" evidence="6">
    <location>
        <begin position="750"/>
        <end position="769"/>
    </location>
</feature>
<dbReference type="EMBL" id="JAHESC010000049">
    <property type="protein sequence ID" value="MBT1689836.1"/>
    <property type="molecule type" value="Genomic_DNA"/>
</dbReference>
<feature type="domain" description="ABC3 transporter permease C-terminal" evidence="7">
    <location>
        <begin position="665"/>
        <end position="776"/>
    </location>
</feature>
<keyword evidence="2" id="KW-1003">Cell membrane</keyword>
<keyword evidence="5 6" id="KW-0472">Membrane</keyword>
<name>A0AAP2DCW2_9BACT</name>
<dbReference type="AlphaFoldDB" id="A0AAP2DCW2"/>
<evidence type="ECO:0000256" key="2">
    <source>
        <dbReference type="ARBA" id="ARBA00022475"/>
    </source>
</evidence>
<dbReference type="InterPro" id="IPR050250">
    <property type="entry name" value="Macrolide_Exporter_MacB"/>
</dbReference>
<dbReference type="RefSeq" id="WP_254093059.1">
    <property type="nucleotide sequence ID" value="NZ_JAHESC010000049.1"/>
</dbReference>
<dbReference type="Pfam" id="PF12704">
    <property type="entry name" value="MacB_PCD"/>
    <property type="match status" value="1"/>
</dbReference>
<feature type="transmembrane region" description="Helical" evidence="6">
    <location>
        <begin position="20"/>
        <end position="44"/>
    </location>
</feature>
<protein>
    <submittedName>
        <fullName evidence="9">ABC transporter permease</fullName>
    </submittedName>
</protein>
<keyword evidence="10" id="KW-1185">Reference proteome</keyword>
<feature type="transmembrane region" description="Helical" evidence="6">
    <location>
        <begin position="419"/>
        <end position="442"/>
    </location>
</feature>
<dbReference type="PANTHER" id="PTHR30572:SF18">
    <property type="entry name" value="ABC-TYPE MACROLIDE FAMILY EXPORT SYSTEM PERMEASE COMPONENT 2"/>
    <property type="match status" value="1"/>
</dbReference>
<keyword evidence="3 6" id="KW-0812">Transmembrane</keyword>
<feature type="transmembrane region" description="Helical" evidence="6">
    <location>
        <begin position="661"/>
        <end position="684"/>
    </location>
</feature>
<dbReference type="InterPro" id="IPR025857">
    <property type="entry name" value="MacB_PCD"/>
</dbReference>
<keyword evidence="4 6" id="KW-1133">Transmembrane helix</keyword>
<feature type="transmembrane region" description="Helical" evidence="6">
    <location>
        <begin position="373"/>
        <end position="398"/>
    </location>
</feature>
<evidence type="ECO:0000256" key="5">
    <source>
        <dbReference type="ARBA" id="ARBA00023136"/>
    </source>
</evidence>
<dbReference type="GO" id="GO:0005886">
    <property type="term" value="C:plasma membrane"/>
    <property type="evidence" value="ECO:0007669"/>
    <property type="project" value="UniProtKB-SubCell"/>
</dbReference>
<dbReference type="Proteomes" id="UP001319180">
    <property type="component" value="Unassembled WGS sequence"/>
</dbReference>
<evidence type="ECO:0000313" key="10">
    <source>
        <dbReference type="Proteomes" id="UP001319180"/>
    </source>
</evidence>
<accession>A0AAP2DCW2</accession>
<feature type="domain" description="MacB-like periplasmic core" evidence="8">
    <location>
        <begin position="23"/>
        <end position="232"/>
    </location>
</feature>
<organism evidence="9 10">
    <name type="scientific">Dawidia soli</name>
    <dbReference type="NCBI Taxonomy" id="2782352"/>
    <lineage>
        <taxon>Bacteria</taxon>
        <taxon>Pseudomonadati</taxon>
        <taxon>Bacteroidota</taxon>
        <taxon>Cytophagia</taxon>
        <taxon>Cytophagales</taxon>
        <taxon>Chryseotaleaceae</taxon>
        <taxon>Dawidia</taxon>
    </lineage>
</organism>
<evidence type="ECO:0000259" key="7">
    <source>
        <dbReference type="Pfam" id="PF02687"/>
    </source>
</evidence>
<feature type="transmembrane region" description="Helical" evidence="6">
    <location>
        <begin position="705"/>
        <end position="730"/>
    </location>
</feature>
<gene>
    <name evidence="9" type="ORF">KK078_24960</name>
</gene>
<comment type="subcellular location">
    <subcellularLocation>
        <location evidence="1">Cell membrane</location>
        <topology evidence="1">Multi-pass membrane protein</topology>
    </subcellularLocation>
</comment>
<sequence length="784" mass="87222">MDILLHLMRLTLRNFVKNKFYSITIIAGFSIAIAICYLIVGLLVHENSIDGFHTRKDTIYRVLMKDPITYGTSYTTYHELYEKLQTDYPEVKLVSHVTYQGWHTIKAGKNKFQEKRLLYADTNFFKLFDYEVLLGNRASALSDPHAVVLTQATAGKYFGTQDAVGQTIQVDDQPYTVTAIAADVAGTSHLQFDMLLPAAVLPEAVNPLQGAGFTYIVLTSPGDANALTDKLNANVESVLSWKFATPQTSVFQLQSLKDCYFSDVQYGESSVLLSQDRTFLSRSGLAILIIVFITTFNFVNFSQARALFRSKEIVVLSIFGTGRGIVMLQFVIEAALLCAIAFVISLILILSTLSFFNDITGIALDLQFLFSPALLGMIGGMVLLMSVVLGFITYFLFAQVHDDKLLKSTVTLKPAYLKVLNGLIMIQICTSITLMLLNTAIWKQMNFISKQTVGSVTESILEINLLDLPPGVNPTVIKTDLQKNPEVIGASVCMGIPLEGRATHGMEADGKKMDLNLIIGDLDYVKTMGYEIAKGRDFMTLADTSYMLLNETAMKIYGMNDNFESEDQYAPKNVIGVVKDFHFESLREQIEPVNITLVNPREVSAWGASKLLVRTYGDSDDILRKLRTQWAALFPDVAFDYSILKEKYHAIYAKDQGHATLLMVGSIASTIITLVGLIGVSLYTTHRRSKEIAIRKVYGASSNTILLSFIRQITTWTLISAVAAVPVAMYFIEEWMSGFVYRTTVAWQDYLKVIAGAVLLITLAILYQVTLSSYKNPAKVLRND</sequence>
<dbReference type="PANTHER" id="PTHR30572">
    <property type="entry name" value="MEMBRANE COMPONENT OF TRANSPORTER-RELATED"/>
    <property type="match status" value="1"/>
</dbReference>
<feature type="domain" description="ABC3 transporter permease C-terminal" evidence="7">
    <location>
        <begin position="285"/>
        <end position="396"/>
    </location>
</feature>
<comment type="caution">
    <text evidence="9">The sequence shown here is derived from an EMBL/GenBank/DDBJ whole genome shotgun (WGS) entry which is preliminary data.</text>
</comment>
<evidence type="ECO:0000256" key="6">
    <source>
        <dbReference type="SAM" id="Phobius"/>
    </source>
</evidence>
<dbReference type="InterPro" id="IPR003838">
    <property type="entry name" value="ABC3_permease_C"/>
</dbReference>
<proteinExistence type="predicted"/>
<reference evidence="9 10" key="1">
    <citation type="submission" date="2021-05" db="EMBL/GenBank/DDBJ databases">
        <title>A Polyphasic approach of four new species of the genus Ohtaekwangia: Ohtaekwangia histidinii sp. nov., Ohtaekwangia cretensis sp. nov., Ohtaekwangia indiensis sp. nov., Ohtaekwangia reichenbachii sp. nov. from diverse environment.</title>
        <authorList>
            <person name="Octaviana S."/>
        </authorList>
    </citation>
    <scope>NUCLEOTIDE SEQUENCE [LARGE SCALE GENOMIC DNA]</scope>
    <source>
        <strain evidence="9 10">PWU37</strain>
    </source>
</reference>
<evidence type="ECO:0000256" key="4">
    <source>
        <dbReference type="ARBA" id="ARBA00022989"/>
    </source>
</evidence>
<feature type="transmembrane region" description="Helical" evidence="6">
    <location>
        <begin position="279"/>
        <end position="301"/>
    </location>
</feature>